<evidence type="ECO:0000313" key="10">
    <source>
        <dbReference type="Proteomes" id="UP001230188"/>
    </source>
</evidence>
<dbReference type="InterPro" id="IPR011990">
    <property type="entry name" value="TPR-like_helical_dom_sf"/>
</dbReference>
<evidence type="ECO:0000256" key="7">
    <source>
        <dbReference type="SAM" id="MobiDB-lite"/>
    </source>
</evidence>
<dbReference type="EMBL" id="JAQMWT010000533">
    <property type="protein sequence ID" value="KAJ8599906.1"/>
    <property type="molecule type" value="Genomic_DNA"/>
</dbReference>
<evidence type="ECO:0000256" key="5">
    <source>
        <dbReference type="ARBA" id="ARBA00023235"/>
    </source>
</evidence>
<dbReference type="Gene3D" id="3.15.10.20">
    <property type="entry name" value="Activator of Hsp90 ATPase Aha1, N-terminal domain"/>
    <property type="match status" value="1"/>
</dbReference>
<feature type="region of interest" description="Disordered" evidence="7">
    <location>
        <begin position="302"/>
        <end position="339"/>
    </location>
</feature>
<dbReference type="GO" id="GO:0051087">
    <property type="term" value="F:protein-folding chaperone binding"/>
    <property type="evidence" value="ECO:0007669"/>
    <property type="project" value="InterPro"/>
</dbReference>
<dbReference type="AlphaFoldDB" id="A0AAD7U802"/>
<reference evidence="9" key="1">
    <citation type="submission" date="2023-01" db="EMBL/GenBank/DDBJ databases">
        <title>Metagenome sequencing of chrysophaentin producing Chrysophaeum taylorii.</title>
        <authorList>
            <person name="Davison J."/>
            <person name="Bewley C."/>
        </authorList>
    </citation>
    <scope>NUCLEOTIDE SEQUENCE</scope>
    <source>
        <strain evidence="9">NIES-1699</strain>
    </source>
</reference>
<evidence type="ECO:0000256" key="6">
    <source>
        <dbReference type="PROSITE-ProRule" id="PRU00339"/>
    </source>
</evidence>
<comment type="catalytic activity">
    <reaction evidence="1">
        <text>[protein]-peptidylproline (omega=180) = [protein]-peptidylproline (omega=0)</text>
        <dbReference type="Rhea" id="RHEA:16237"/>
        <dbReference type="Rhea" id="RHEA-COMP:10747"/>
        <dbReference type="Rhea" id="RHEA-COMP:10748"/>
        <dbReference type="ChEBI" id="CHEBI:83833"/>
        <dbReference type="ChEBI" id="CHEBI:83834"/>
        <dbReference type="EC" id="5.2.1.8"/>
    </reaction>
</comment>
<evidence type="ECO:0000256" key="1">
    <source>
        <dbReference type="ARBA" id="ARBA00000971"/>
    </source>
</evidence>
<dbReference type="SMART" id="SM01000">
    <property type="entry name" value="Aha1_N"/>
    <property type="match status" value="1"/>
</dbReference>
<feature type="repeat" description="TPR" evidence="6">
    <location>
        <begin position="115"/>
        <end position="148"/>
    </location>
</feature>
<feature type="repeat" description="TPR" evidence="6">
    <location>
        <begin position="81"/>
        <end position="114"/>
    </location>
</feature>
<sequence>MAARSPAPAAAEEEGEECVMEYVARAVEHKMRGNERFKEGQHEAANENYAVGIDIIAELDKVISKKNNKVETEVEVNEVRVSLLLNRSMALLRLERTSEALECASKAVEIQPENVKAVYRCGVARARLNQHEAALKDFARAVELEPTNRDAKRELAIVREKVAAKRSADKKRMSGALLKKKGLYGDVEAERERRKLEEEAALAVKRRKHAEDNERRERRGEAKLSFDDWVKAEDEAQKKRDEEDKKRRERLERDREEKRRRERLERGEEVVVLDGDDDLGDECRGYKVLADGRKTSYFTQVPDDHTRDLLEQSGGPKKLDRAENHALAPKSSDSGSAWNAAGTTFEERSQTKWVDDNLKKHLANAHTDDIRVTNVKKLSGEASIVVSRKIPRYIFDYSATLEWESADATYKGTLAIPELSSTVVDGNYDQHIHFKKKKKSSSLRDDADADDPTLVRFKQAVNDAIADFVAEYRTRVLR</sequence>
<dbReference type="Pfam" id="PF09229">
    <property type="entry name" value="Aha1_N"/>
    <property type="match status" value="1"/>
</dbReference>
<organism evidence="9 10">
    <name type="scientific">Chrysophaeum taylorii</name>
    <dbReference type="NCBI Taxonomy" id="2483200"/>
    <lineage>
        <taxon>Eukaryota</taxon>
        <taxon>Sar</taxon>
        <taxon>Stramenopiles</taxon>
        <taxon>Ochrophyta</taxon>
        <taxon>Pelagophyceae</taxon>
        <taxon>Pelagomonadales</taxon>
        <taxon>Pelagomonadaceae</taxon>
        <taxon>Chrysophaeum</taxon>
    </lineage>
</organism>
<keyword evidence="5" id="KW-0413">Isomerase</keyword>
<dbReference type="PROSITE" id="PS50005">
    <property type="entry name" value="TPR"/>
    <property type="match status" value="2"/>
</dbReference>
<dbReference type="SUPFAM" id="SSF48452">
    <property type="entry name" value="TPR-like"/>
    <property type="match status" value="1"/>
</dbReference>
<keyword evidence="6" id="KW-0802">TPR repeat</keyword>
<dbReference type="Gene3D" id="1.25.40.10">
    <property type="entry name" value="Tetratricopeptide repeat domain"/>
    <property type="match status" value="1"/>
</dbReference>
<feature type="region of interest" description="Disordered" evidence="7">
    <location>
        <begin position="233"/>
        <end position="264"/>
    </location>
</feature>
<dbReference type="SMART" id="SM00028">
    <property type="entry name" value="TPR"/>
    <property type="match status" value="2"/>
</dbReference>
<keyword evidence="4" id="KW-0697">Rotamase</keyword>
<evidence type="ECO:0000313" key="9">
    <source>
        <dbReference type="EMBL" id="KAJ8599906.1"/>
    </source>
</evidence>
<dbReference type="InterPro" id="IPR019734">
    <property type="entry name" value="TPR_rpt"/>
</dbReference>
<accession>A0AAD7U802</accession>
<dbReference type="Proteomes" id="UP001230188">
    <property type="component" value="Unassembled WGS sequence"/>
</dbReference>
<evidence type="ECO:0000256" key="4">
    <source>
        <dbReference type="ARBA" id="ARBA00023110"/>
    </source>
</evidence>
<evidence type="ECO:0000259" key="8">
    <source>
        <dbReference type="SMART" id="SM01000"/>
    </source>
</evidence>
<evidence type="ECO:0000256" key="3">
    <source>
        <dbReference type="ARBA" id="ARBA00013194"/>
    </source>
</evidence>
<dbReference type="InterPro" id="IPR015310">
    <property type="entry name" value="AHSA1-like_N"/>
</dbReference>
<dbReference type="InterPro" id="IPR036338">
    <property type="entry name" value="Aha1"/>
</dbReference>
<dbReference type="Pfam" id="PF13181">
    <property type="entry name" value="TPR_8"/>
    <property type="match status" value="2"/>
</dbReference>
<dbReference type="InterPro" id="IPR050754">
    <property type="entry name" value="FKBP4/5/8-like"/>
</dbReference>
<gene>
    <name evidence="9" type="ORF">CTAYLR_002834</name>
</gene>
<name>A0AAD7U802_9STRA</name>
<dbReference type="SUPFAM" id="SSF103111">
    <property type="entry name" value="Activator of Hsp90 ATPase, Aha1"/>
    <property type="match status" value="1"/>
</dbReference>
<dbReference type="PANTHER" id="PTHR46512">
    <property type="entry name" value="PEPTIDYLPROLYL ISOMERASE"/>
    <property type="match status" value="1"/>
</dbReference>
<keyword evidence="10" id="KW-1185">Reference proteome</keyword>
<comment type="similarity">
    <text evidence="2">Belongs to the AHA1 family.</text>
</comment>
<dbReference type="EC" id="5.2.1.8" evidence="3"/>
<protein>
    <recommendedName>
        <fullName evidence="3">peptidylprolyl isomerase</fullName>
        <ecNumber evidence="3">5.2.1.8</ecNumber>
    </recommendedName>
</protein>
<dbReference type="PANTHER" id="PTHR46512:SF9">
    <property type="entry name" value="PEPTIDYLPROLYL ISOMERASE"/>
    <property type="match status" value="1"/>
</dbReference>
<comment type="caution">
    <text evidence="9">The sequence shown here is derived from an EMBL/GenBank/DDBJ whole genome shotgun (WGS) entry which is preliminary data.</text>
</comment>
<evidence type="ECO:0000256" key="2">
    <source>
        <dbReference type="ARBA" id="ARBA00006817"/>
    </source>
</evidence>
<dbReference type="GO" id="GO:0001671">
    <property type="term" value="F:ATPase activator activity"/>
    <property type="evidence" value="ECO:0007669"/>
    <property type="project" value="InterPro"/>
</dbReference>
<dbReference type="GO" id="GO:0003755">
    <property type="term" value="F:peptidyl-prolyl cis-trans isomerase activity"/>
    <property type="evidence" value="ECO:0007669"/>
    <property type="project" value="UniProtKB-EC"/>
</dbReference>
<feature type="domain" description="Activator of Hsp90 ATPase AHSA1-like N-terminal" evidence="8">
    <location>
        <begin position="347"/>
        <end position="473"/>
    </location>
</feature>
<proteinExistence type="inferred from homology"/>